<dbReference type="PROSITE" id="PS50006">
    <property type="entry name" value="FHA_DOMAIN"/>
    <property type="match status" value="1"/>
</dbReference>
<evidence type="ECO:0000313" key="3">
    <source>
        <dbReference type="Proteomes" id="UP001186944"/>
    </source>
</evidence>
<evidence type="ECO:0000259" key="1">
    <source>
        <dbReference type="PROSITE" id="PS50006"/>
    </source>
</evidence>
<evidence type="ECO:0000313" key="2">
    <source>
        <dbReference type="EMBL" id="KAK3092640.1"/>
    </source>
</evidence>
<sequence length="85" mass="10063">MLFMGREECDIVVKSQTVDKRHAVITFDHYLDKFKIKDLSTVNGTYVNDARIHDQEYVALDHMDSLRLGYDILFEIIHTIQEWMS</sequence>
<dbReference type="EMBL" id="VSWD01000009">
    <property type="protein sequence ID" value="KAK3092640.1"/>
    <property type="molecule type" value="Genomic_DNA"/>
</dbReference>
<proteinExistence type="predicted"/>
<accession>A0AA88YAF1</accession>
<dbReference type="PANTHER" id="PTHR15715">
    <property type="entry name" value="CENTROSOMAL PROTEIN OF 170 KDA"/>
    <property type="match status" value="1"/>
</dbReference>
<dbReference type="SMART" id="SM00240">
    <property type="entry name" value="FHA"/>
    <property type="match status" value="1"/>
</dbReference>
<organism evidence="2 3">
    <name type="scientific">Pinctada imbricata</name>
    <name type="common">Atlantic pearl-oyster</name>
    <name type="synonym">Pinctada martensii</name>
    <dbReference type="NCBI Taxonomy" id="66713"/>
    <lineage>
        <taxon>Eukaryota</taxon>
        <taxon>Metazoa</taxon>
        <taxon>Spiralia</taxon>
        <taxon>Lophotrochozoa</taxon>
        <taxon>Mollusca</taxon>
        <taxon>Bivalvia</taxon>
        <taxon>Autobranchia</taxon>
        <taxon>Pteriomorphia</taxon>
        <taxon>Pterioida</taxon>
        <taxon>Pterioidea</taxon>
        <taxon>Pteriidae</taxon>
        <taxon>Pinctada</taxon>
    </lineage>
</organism>
<name>A0AA88YAF1_PINIB</name>
<dbReference type="Proteomes" id="UP001186944">
    <property type="component" value="Unassembled WGS sequence"/>
</dbReference>
<reference evidence="2" key="1">
    <citation type="submission" date="2019-08" db="EMBL/GenBank/DDBJ databases">
        <title>The improved chromosome-level genome for the pearl oyster Pinctada fucata martensii using PacBio sequencing and Hi-C.</title>
        <authorList>
            <person name="Zheng Z."/>
        </authorList>
    </citation>
    <scope>NUCLEOTIDE SEQUENCE</scope>
    <source>
        <strain evidence="2">ZZ-2019</strain>
        <tissue evidence="2">Adductor muscle</tissue>
    </source>
</reference>
<dbReference type="InterPro" id="IPR008984">
    <property type="entry name" value="SMAD_FHA_dom_sf"/>
</dbReference>
<dbReference type="InterPro" id="IPR000253">
    <property type="entry name" value="FHA_dom"/>
</dbReference>
<dbReference type="InterPro" id="IPR051176">
    <property type="entry name" value="Cent_Immune-Sig_Mod"/>
</dbReference>
<dbReference type="Pfam" id="PF00498">
    <property type="entry name" value="FHA"/>
    <property type="match status" value="1"/>
</dbReference>
<dbReference type="Gene3D" id="2.60.200.20">
    <property type="match status" value="1"/>
</dbReference>
<comment type="caution">
    <text evidence="2">The sequence shown here is derived from an EMBL/GenBank/DDBJ whole genome shotgun (WGS) entry which is preliminary data.</text>
</comment>
<protein>
    <recommendedName>
        <fullName evidence="1">FHA domain-containing protein</fullName>
    </recommendedName>
</protein>
<keyword evidence="3" id="KW-1185">Reference proteome</keyword>
<gene>
    <name evidence="2" type="ORF">FSP39_005243</name>
</gene>
<dbReference type="SUPFAM" id="SSF49879">
    <property type="entry name" value="SMAD/FHA domain"/>
    <property type="match status" value="1"/>
</dbReference>
<dbReference type="PANTHER" id="PTHR15715:SF47">
    <property type="entry name" value="FHA DOMAIN-CONTAINING PROTEIN"/>
    <property type="match status" value="1"/>
</dbReference>
<feature type="domain" description="FHA" evidence="1">
    <location>
        <begin position="2"/>
        <end position="52"/>
    </location>
</feature>
<dbReference type="AlphaFoldDB" id="A0AA88YAF1"/>